<sequence length="723" mass="81187">MGDDNHNLREALASLGQACHERREGLRQKLTDLEDRFESSFDTLDLRRRIPRSALPILIASYDDVFDRAVQNIGTRKRSKLTKACDNWQISPQTALFHLHLTPSSTQGRPFYDALEKLSDLLPDWNDALRQLCEAATCRRRDDTRPSYLKRQTTQKGIVTCDITSCIAALPATAAAATESTDSVESGEPFESPQSIESNPSDSFVPIDEEQDETTDVARRHAVPRKTNELDQTPPRSLSSFLDHFSSPPSVKPDAELFNPSALVDSDDDIELTLCQIPHPPDDAAQQAEHSYSDHDGYCPNIEDSLIKDRREQHGEQDHRDREPSYLPQQHHHPWERSDDEQRQDTNDRYTIARSITRNHPHQSPTFVQNKDKENEVDTLRLHKVTSSDAQFPVVLPTDLDAEMTKRPHSPASPSTTDVIDLDSNVQVRKKSRPFRSTMPEEDVNPAALLQADTWVRGEWLNAALGDLLQCFCDVSFIDSAEIGSMGSRQTYKAKSNVFECLSNNRLVLLPLFVDGNHWVSACIEFEGAPMSGIKSMKVLNSLPTYTSDIAAEELVASLVKQYKLDQGNAKLARMACARQENTSDCGIMVLVNLLTLTLGYMIPASVNTAVWRRVMAILLVQDPSAISSSAGDILPKDYMGKVNVSDGPVPSDYEEAVKCWTKMGSVLRKESRRRLWVLNNTADDLDRTLVIFDRIHAMAQQRSIRIMQDASDIRVEKDPKPA</sequence>
<comment type="caution">
    <text evidence="1">The sequence shown here is derived from an EMBL/GenBank/DDBJ whole genome shotgun (WGS) entry which is preliminary data.</text>
</comment>
<accession>A0ACC3YDM5</accession>
<name>A0ACC3YDM5_COLTU</name>
<dbReference type="EMBL" id="VUJX02000013">
    <property type="protein sequence ID" value="KAL0929927.1"/>
    <property type="molecule type" value="Genomic_DNA"/>
</dbReference>
<reference evidence="1 2" key="1">
    <citation type="journal article" date="2020" name="Phytopathology">
        <title>Genome Sequence Resources of Colletotrichum truncatum, C. plurivorum, C. musicola, and C. sojae: Four Species Pathogenic to Soybean (Glycine max).</title>
        <authorList>
            <person name="Rogerio F."/>
            <person name="Boufleur T.R."/>
            <person name="Ciampi-Guillardi M."/>
            <person name="Sukno S.A."/>
            <person name="Thon M.R."/>
            <person name="Massola Junior N.S."/>
            <person name="Baroncelli R."/>
        </authorList>
    </citation>
    <scope>NUCLEOTIDE SEQUENCE [LARGE SCALE GENOMIC DNA]</scope>
    <source>
        <strain evidence="1 2">CMES1059</strain>
    </source>
</reference>
<gene>
    <name evidence="1" type="ORF">CTRU02_215136</name>
</gene>
<evidence type="ECO:0000313" key="1">
    <source>
        <dbReference type="EMBL" id="KAL0929927.1"/>
    </source>
</evidence>
<dbReference type="Proteomes" id="UP000805649">
    <property type="component" value="Unassembled WGS sequence"/>
</dbReference>
<evidence type="ECO:0000313" key="2">
    <source>
        <dbReference type="Proteomes" id="UP000805649"/>
    </source>
</evidence>
<organism evidence="1 2">
    <name type="scientific">Colletotrichum truncatum</name>
    <name type="common">Anthracnose fungus</name>
    <name type="synonym">Colletotrichum capsici</name>
    <dbReference type="NCBI Taxonomy" id="5467"/>
    <lineage>
        <taxon>Eukaryota</taxon>
        <taxon>Fungi</taxon>
        <taxon>Dikarya</taxon>
        <taxon>Ascomycota</taxon>
        <taxon>Pezizomycotina</taxon>
        <taxon>Sordariomycetes</taxon>
        <taxon>Hypocreomycetidae</taxon>
        <taxon>Glomerellales</taxon>
        <taxon>Glomerellaceae</taxon>
        <taxon>Colletotrichum</taxon>
        <taxon>Colletotrichum truncatum species complex</taxon>
    </lineage>
</organism>
<protein>
    <submittedName>
        <fullName evidence="1">Uncharacterized protein</fullName>
    </submittedName>
</protein>
<keyword evidence="2" id="KW-1185">Reference proteome</keyword>
<proteinExistence type="predicted"/>